<comment type="caution">
    <text evidence="1">The sequence shown here is derived from an EMBL/GenBank/DDBJ whole genome shotgun (WGS) entry which is preliminary data.</text>
</comment>
<evidence type="ECO:0000313" key="2">
    <source>
        <dbReference type="Proteomes" id="UP000321797"/>
    </source>
</evidence>
<dbReference type="AlphaFoldDB" id="A0A5C7Y5K9"/>
<organism evidence="1 2">
    <name type="scientific">Mycolicibacter arupensis</name>
    <dbReference type="NCBI Taxonomy" id="342002"/>
    <lineage>
        <taxon>Bacteria</taxon>
        <taxon>Bacillati</taxon>
        <taxon>Actinomycetota</taxon>
        <taxon>Actinomycetes</taxon>
        <taxon>Mycobacteriales</taxon>
        <taxon>Mycobacteriaceae</taxon>
        <taxon>Mycolicibacter</taxon>
    </lineage>
</organism>
<dbReference type="Pfam" id="PF18728">
    <property type="entry name" value="HEPN_AbiV"/>
    <property type="match status" value="1"/>
</dbReference>
<reference evidence="1 2" key="1">
    <citation type="submission" date="2018-09" db="EMBL/GenBank/DDBJ databases">
        <title>Metagenome Assembled Genomes from an Advanced Water Purification Facility.</title>
        <authorList>
            <person name="Stamps B.W."/>
            <person name="Spear J.R."/>
        </authorList>
    </citation>
    <scope>NUCLEOTIDE SEQUENCE [LARGE SCALE GENOMIC DNA]</scope>
    <source>
        <strain evidence="1">Bin_29_2</strain>
    </source>
</reference>
<accession>A0A5C7Y5K9</accession>
<dbReference type="EMBL" id="SSGD01000045">
    <property type="protein sequence ID" value="TXI56893.1"/>
    <property type="molecule type" value="Genomic_DNA"/>
</dbReference>
<sequence length="218" mass="24113">MTMRLSARDSRDYWRTLMANVVALIGDAHVLLDHGSPGRARSLLILAQEELARATVLYDAAVPAWEGRAKTVELPQRPHPTKPDRTLPHLTASKNHQEKIAVADIYGHNLKPFWGDYSDWVESETGPASRDSANIDREKQAGFYVDTKLTGGRFASPLDVAREPVVAELERVAGVAEMALIADHTRMQALGTAESDDSAQHLHMMVLAYAHPDLWTEA</sequence>
<dbReference type="RefSeq" id="WP_276760188.1">
    <property type="nucleotide sequence ID" value="NZ_SSGD01000045.1"/>
</dbReference>
<dbReference type="Proteomes" id="UP000321797">
    <property type="component" value="Unassembled WGS sequence"/>
</dbReference>
<evidence type="ECO:0000313" key="1">
    <source>
        <dbReference type="EMBL" id="TXI56893.1"/>
    </source>
</evidence>
<dbReference type="NCBIfam" id="TIGR04498">
    <property type="entry name" value="AbiV_defense"/>
    <property type="match status" value="1"/>
</dbReference>
<name>A0A5C7Y5K9_9MYCO</name>
<protein>
    <submittedName>
        <fullName evidence="1">AbiV family abortive infection protein</fullName>
    </submittedName>
</protein>
<proteinExistence type="predicted"/>
<dbReference type="InterPro" id="IPR030987">
    <property type="entry name" value="AbiV"/>
</dbReference>
<gene>
    <name evidence="1" type="ORF">E6Q54_09345</name>
</gene>